<dbReference type="EMBL" id="BAABDH010000114">
    <property type="protein sequence ID" value="GAA3955888.1"/>
    <property type="molecule type" value="Genomic_DNA"/>
</dbReference>
<organism evidence="1 2">
    <name type="scientific">Hymenobacter algoricola</name>
    <dbReference type="NCBI Taxonomy" id="486267"/>
    <lineage>
        <taxon>Bacteria</taxon>
        <taxon>Pseudomonadati</taxon>
        <taxon>Bacteroidota</taxon>
        <taxon>Cytophagia</taxon>
        <taxon>Cytophagales</taxon>
        <taxon>Hymenobacteraceae</taxon>
        <taxon>Hymenobacter</taxon>
    </lineage>
</organism>
<sequence length="108" mass="11847">MRQYLHHNEFGCISRCRTGCCLHLYFGNVALCLKAAETADWCTTTARLYEQHAAVLPDAATRCITLPGPVACQAFVFNLEELFMLHDLLMGASLLLEAEAILSGDAAL</sequence>
<protein>
    <recommendedName>
        <fullName evidence="3">YkgJ family cysteine cluster protein</fullName>
    </recommendedName>
</protein>
<evidence type="ECO:0000313" key="1">
    <source>
        <dbReference type="EMBL" id="GAA3955888.1"/>
    </source>
</evidence>
<proteinExistence type="predicted"/>
<accession>A0ABP7NZK6</accession>
<name>A0ABP7NZK6_9BACT</name>
<evidence type="ECO:0000313" key="2">
    <source>
        <dbReference type="Proteomes" id="UP001499909"/>
    </source>
</evidence>
<comment type="caution">
    <text evidence="1">The sequence shown here is derived from an EMBL/GenBank/DDBJ whole genome shotgun (WGS) entry which is preliminary data.</text>
</comment>
<gene>
    <name evidence="1" type="ORF">GCM10022406_41560</name>
</gene>
<evidence type="ECO:0008006" key="3">
    <source>
        <dbReference type="Google" id="ProtNLM"/>
    </source>
</evidence>
<dbReference type="Proteomes" id="UP001499909">
    <property type="component" value="Unassembled WGS sequence"/>
</dbReference>
<dbReference type="RefSeq" id="WP_345117981.1">
    <property type="nucleotide sequence ID" value="NZ_BAABDH010000114.1"/>
</dbReference>
<reference evidence="2" key="1">
    <citation type="journal article" date="2019" name="Int. J. Syst. Evol. Microbiol.">
        <title>The Global Catalogue of Microorganisms (GCM) 10K type strain sequencing project: providing services to taxonomists for standard genome sequencing and annotation.</title>
        <authorList>
            <consortium name="The Broad Institute Genomics Platform"/>
            <consortium name="The Broad Institute Genome Sequencing Center for Infectious Disease"/>
            <person name="Wu L."/>
            <person name="Ma J."/>
        </authorList>
    </citation>
    <scope>NUCLEOTIDE SEQUENCE [LARGE SCALE GENOMIC DNA]</scope>
    <source>
        <strain evidence="2">JCM 17214</strain>
    </source>
</reference>
<keyword evidence="2" id="KW-1185">Reference proteome</keyword>